<evidence type="ECO:0000313" key="4">
    <source>
        <dbReference type="EMBL" id="MFF1275887.1"/>
    </source>
</evidence>
<dbReference type="EMBL" id="JBHVZQ010000018">
    <property type="protein sequence ID" value="MFF1275887.1"/>
    <property type="molecule type" value="Genomic_DNA"/>
</dbReference>
<dbReference type="InterPro" id="IPR050832">
    <property type="entry name" value="Bact_Acetyltransf"/>
</dbReference>
<dbReference type="PROSITE" id="PS51186">
    <property type="entry name" value="GNAT"/>
    <property type="match status" value="1"/>
</dbReference>
<evidence type="ECO:0000256" key="1">
    <source>
        <dbReference type="ARBA" id="ARBA00022679"/>
    </source>
</evidence>
<name>A0ABW6Q9I4_9ACTN</name>
<dbReference type="RefSeq" id="WP_149553099.1">
    <property type="nucleotide sequence ID" value="NZ_JBHVZQ010000018.1"/>
</dbReference>
<dbReference type="EC" id="2.3.1.-" evidence="4"/>
<dbReference type="GO" id="GO:0016746">
    <property type="term" value="F:acyltransferase activity"/>
    <property type="evidence" value="ECO:0007669"/>
    <property type="project" value="UniProtKB-KW"/>
</dbReference>
<keyword evidence="1 4" id="KW-0808">Transferase</keyword>
<keyword evidence="5" id="KW-1185">Reference proteome</keyword>
<reference evidence="4 5" key="1">
    <citation type="submission" date="2024-09" db="EMBL/GenBank/DDBJ databases">
        <title>The Natural Products Discovery Center: Release of the First 8490 Sequenced Strains for Exploring Actinobacteria Biosynthetic Diversity.</title>
        <authorList>
            <person name="Kalkreuter E."/>
            <person name="Kautsar S.A."/>
            <person name="Yang D."/>
            <person name="Bader C.D."/>
            <person name="Teijaro C.N."/>
            <person name="Fluegel L."/>
            <person name="Davis C.M."/>
            <person name="Simpson J.R."/>
            <person name="Lauterbach L."/>
            <person name="Steele A.D."/>
            <person name="Gui C."/>
            <person name="Meng S."/>
            <person name="Li G."/>
            <person name="Viehrig K."/>
            <person name="Ye F."/>
            <person name="Su P."/>
            <person name="Kiefer A.F."/>
            <person name="Nichols A."/>
            <person name="Cepeda A.J."/>
            <person name="Yan W."/>
            <person name="Fan B."/>
            <person name="Jiang Y."/>
            <person name="Adhikari A."/>
            <person name="Zheng C.-J."/>
            <person name="Schuster L."/>
            <person name="Cowan T.M."/>
            <person name="Smanski M.J."/>
            <person name="Chevrette M.G."/>
            <person name="De Carvalho L.P.S."/>
            <person name="Shen B."/>
        </authorList>
    </citation>
    <scope>NUCLEOTIDE SEQUENCE [LARGE SCALE GENOMIC DNA]</scope>
    <source>
        <strain evidence="4 5">NPDC058328</strain>
    </source>
</reference>
<dbReference type="Proteomes" id="UP001601627">
    <property type="component" value="Unassembled WGS sequence"/>
</dbReference>
<evidence type="ECO:0000256" key="2">
    <source>
        <dbReference type="ARBA" id="ARBA00023315"/>
    </source>
</evidence>
<evidence type="ECO:0000259" key="3">
    <source>
        <dbReference type="PROSITE" id="PS51186"/>
    </source>
</evidence>
<gene>
    <name evidence="4" type="ORF">ACFVZC_21195</name>
</gene>
<organism evidence="4 5">
    <name type="scientific">Streptomyces marokkonensis</name>
    <dbReference type="NCBI Taxonomy" id="324855"/>
    <lineage>
        <taxon>Bacteria</taxon>
        <taxon>Bacillati</taxon>
        <taxon>Actinomycetota</taxon>
        <taxon>Actinomycetes</taxon>
        <taxon>Kitasatosporales</taxon>
        <taxon>Streptomycetaceae</taxon>
        <taxon>Streptomyces</taxon>
    </lineage>
</organism>
<dbReference type="SUPFAM" id="SSF55729">
    <property type="entry name" value="Acyl-CoA N-acyltransferases (Nat)"/>
    <property type="match status" value="1"/>
</dbReference>
<dbReference type="PANTHER" id="PTHR43877:SF2">
    <property type="entry name" value="AMINOALKYLPHOSPHONATE N-ACETYLTRANSFERASE-RELATED"/>
    <property type="match status" value="1"/>
</dbReference>
<dbReference type="Pfam" id="PF13508">
    <property type="entry name" value="Acetyltransf_7"/>
    <property type="match status" value="1"/>
</dbReference>
<accession>A0ABW6Q9I4</accession>
<dbReference type="Gene3D" id="3.40.630.30">
    <property type="match status" value="1"/>
</dbReference>
<dbReference type="PANTHER" id="PTHR43877">
    <property type="entry name" value="AMINOALKYLPHOSPHONATE N-ACETYLTRANSFERASE-RELATED-RELATED"/>
    <property type="match status" value="1"/>
</dbReference>
<keyword evidence="2 4" id="KW-0012">Acyltransferase</keyword>
<protein>
    <submittedName>
        <fullName evidence="4">GNAT family N-acetyltransferase</fullName>
        <ecNumber evidence="4">2.3.1.-</ecNumber>
    </submittedName>
</protein>
<sequence>MEIRTFTEADRSGLRDLFGRAGAGSPSESLWGHDESEAAVYLEPYMDLAPASLFLAVDGSRLVGYLAGCTDSAAFPSESERMEKAIKQYRLFIRLRPAAFFARALADLAWAAVRRRPTASDFDDARWPAHLHINVAPEARGSGAADGLMDRWLEQVAEQTGKGCHLQTLLENTRAVRFFERKGFTKHGPAAEIPGLRHNGRRVHQQTMVWNP</sequence>
<dbReference type="InterPro" id="IPR016181">
    <property type="entry name" value="Acyl_CoA_acyltransferase"/>
</dbReference>
<feature type="domain" description="N-acetyltransferase" evidence="3">
    <location>
        <begin position="1"/>
        <end position="209"/>
    </location>
</feature>
<dbReference type="InterPro" id="IPR000182">
    <property type="entry name" value="GNAT_dom"/>
</dbReference>
<proteinExistence type="predicted"/>
<evidence type="ECO:0000313" key="5">
    <source>
        <dbReference type="Proteomes" id="UP001601627"/>
    </source>
</evidence>
<comment type="caution">
    <text evidence="4">The sequence shown here is derived from an EMBL/GenBank/DDBJ whole genome shotgun (WGS) entry which is preliminary data.</text>
</comment>